<dbReference type="Pfam" id="PF02002">
    <property type="entry name" value="TFIIE_alpha"/>
    <property type="match status" value="1"/>
</dbReference>
<name>A0A165BGJ3_EXIGL</name>
<dbReference type="EMBL" id="KV426466">
    <property type="protein sequence ID" value="KZV80596.1"/>
    <property type="molecule type" value="Genomic_DNA"/>
</dbReference>
<feature type="domain" description="TFIIEalpha/SarR/Rpc3 HTH" evidence="1">
    <location>
        <begin position="509"/>
        <end position="565"/>
    </location>
</feature>
<dbReference type="AlphaFoldDB" id="A0A165BGJ3"/>
<gene>
    <name evidence="2" type="ORF">EXIGLDRAFT_780771</name>
</gene>
<evidence type="ECO:0000313" key="3">
    <source>
        <dbReference type="Proteomes" id="UP000077266"/>
    </source>
</evidence>
<dbReference type="InParanoid" id="A0A165BGJ3"/>
<dbReference type="Proteomes" id="UP000077266">
    <property type="component" value="Unassembled WGS sequence"/>
</dbReference>
<reference evidence="2 3" key="1">
    <citation type="journal article" date="2016" name="Mol. Biol. Evol.">
        <title>Comparative Genomics of Early-Diverging Mushroom-Forming Fungi Provides Insights into the Origins of Lignocellulose Decay Capabilities.</title>
        <authorList>
            <person name="Nagy L.G."/>
            <person name="Riley R."/>
            <person name="Tritt A."/>
            <person name="Adam C."/>
            <person name="Daum C."/>
            <person name="Floudas D."/>
            <person name="Sun H."/>
            <person name="Yadav J.S."/>
            <person name="Pangilinan J."/>
            <person name="Larsson K.H."/>
            <person name="Matsuura K."/>
            <person name="Barry K."/>
            <person name="Labutti K."/>
            <person name="Kuo R."/>
            <person name="Ohm R.A."/>
            <person name="Bhattacharya S.S."/>
            <person name="Shirouzu T."/>
            <person name="Yoshinaga Y."/>
            <person name="Martin F.M."/>
            <person name="Grigoriev I.V."/>
            <person name="Hibbett D.S."/>
        </authorList>
    </citation>
    <scope>NUCLEOTIDE SEQUENCE [LARGE SCALE GENOMIC DNA]</scope>
    <source>
        <strain evidence="2 3">HHB12029</strain>
    </source>
</reference>
<organism evidence="2 3">
    <name type="scientific">Exidia glandulosa HHB12029</name>
    <dbReference type="NCBI Taxonomy" id="1314781"/>
    <lineage>
        <taxon>Eukaryota</taxon>
        <taxon>Fungi</taxon>
        <taxon>Dikarya</taxon>
        <taxon>Basidiomycota</taxon>
        <taxon>Agaricomycotina</taxon>
        <taxon>Agaricomycetes</taxon>
        <taxon>Auriculariales</taxon>
        <taxon>Exidiaceae</taxon>
        <taxon>Exidia</taxon>
    </lineage>
</organism>
<accession>A0A165BGJ3</accession>
<keyword evidence="3" id="KW-1185">Reference proteome</keyword>
<evidence type="ECO:0000259" key="1">
    <source>
        <dbReference type="Pfam" id="PF02002"/>
    </source>
</evidence>
<evidence type="ECO:0000313" key="2">
    <source>
        <dbReference type="EMBL" id="KZV80596.1"/>
    </source>
</evidence>
<protein>
    <recommendedName>
        <fullName evidence="1">TFIIEalpha/SarR/Rpc3 HTH domain-containing protein</fullName>
    </recommendedName>
</protein>
<sequence length="565" mass="63180">MRTARRSVRLARFPAFRLNIALPHCSHLSSFYVFKLPPELQLQVIFEVEHHTACLHVCQRWRRVILDSNTCILSCGKENLSRITALWFVNRRLRCPRHDVVARNVELDLDLLLNGCALKEVDDFWTNFPALVGGVSHLAVQFTATHAASLFTALKTPAPSMRRLVLEHRPSSNADYSGLPLLPYDVCTALARFRSFPFSLVDVRLPVQVGTTTEAIPRFALTYTARSTPGDIFLSFPSTTWSLVINCAAGASLARAQWLAMCKHFLHQGWLGNPSLHVADSYGNGLTTISLSYGLQKKRELDRMTSLRTVAIPSRYAHDASFWRDVYDFPYASADPPPLLPQTVSIPCNSFAALWPALQLDDDLSNLELDCSQLPEQTACPHFPVGQFAPRRLRSFNALVITGTGLPPHFNVTVDELCHLIAQIIDVNVIPAAGVLVTFDETSNIAHIIDADGSQRPCLRDECCGGGPHWGRTDDCAVITLPCYSSFIIERLPQFERQHTSRCYALHGRLVHNVAGCFYEVRHIVVLHQLVVHPVLNDDDLVPRLRLQLNELGNLPAVLCNHRLI</sequence>
<dbReference type="InterPro" id="IPR024550">
    <property type="entry name" value="TFIIEa/SarR/Rpc3_HTH_dom"/>
</dbReference>
<dbReference type="STRING" id="1314781.A0A165BGJ3"/>
<proteinExistence type="predicted"/>